<dbReference type="EMBL" id="MU393508">
    <property type="protein sequence ID" value="KAI4863221.1"/>
    <property type="molecule type" value="Genomic_DNA"/>
</dbReference>
<keyword evidence="2" id="KW-1185">Reference proteome</keyword>
<gene>
    <name evidence="1" type="ORF">F4820DRAFT_450192</name>
</gene>
<proteinExistence type="predicted"/>
<evidence type="ECO:0000313" key="1">
    <source>
        <dbReference type="EMBL" id="KAI4863221.1"/>
    </source>
</evidence>
<accession>A0ACB9YVK6</accession>
<protein>
    <submittedName>
        <fullName evidence="1">Uncharacterized protein</fullName>
    </submittedName>
</protein>
<reference evidence="1 2" key="1">
    <citation type="journal article" date="2022" name="New Phytol.">
        <title>Ecological generalism drives hyperdiversity of secondary metabolite gene clusters in xylarialean endophytes.</title>
        <authorList>
            <person name="Franco M.E.E."/>
            <person name="Wisecaver J.H."/>
            <person name="Arnold A.E."/>
            <person name="Ju Y.M."/>
            <person name="Slot J.C."/>
            <person name="Ahrendt S."/>
            <person name="Moore L.P."/>
            <person name="Eastman K.E."/>
            <person name="Scott K."/>
            <person name="Konkel Z."/>
            <person name="Mondo S.J."/>
            <person name="Kuo A."/>
            <person name="Hayes R.D."/>
            <person name="Haridas S."/>
            <person name="Andreopoulos B."/>
            <person name="Riley R."/>
            <person name="LaButti K."/>
            <person name="Pangilinan J."/>
            <person name="Lipzen A."/>
            <person name="Amirebrahimi M."/>
            <person name="Yan J."/>
            <person name="Adam C."/>
            <person name="Keymanesh K."/>
            <person name="Ng V."/>
            <person name="Louie K."/>
            <person name="Northen T."/>
            <person name="Drula E."/>
            <person name="Henrissat B."/>
            <person name="Hsieh H.M."/>
            <person name="Youens-Clark K."/>
            <person name="Lutzoni F."/>
            <person name="Miadlikowska J."/>
            <person name="Eastwood D.C."/>
            <person name="Hamelin R.C."/>
            <person name="Grigoriev I.V."/>
            <person name="U'Ren J.M."/>
        </authorList>
    </citation>
    <scope>NUCLEOTIDE SEQUENCE [LARGE SCALE GENOMIC DNA]</scope>
    <source>
        <strain evidence="1 2">CBS 119005</strain>
    </source>
</reference>
<evidence type="ECO:0000313" key="2">
    <source>
        <dbReference type="Proteomes" id="UP001497700"/>
    </source>
</evidence>
<name>A0ACB9YVK6_9PEZI</name>
<comment type="caution">
    <text evidence="1">The sequence shown here is derived from an EMBL/GenBank/DDBJ whole genome shotgun (WGS) entry which is preliminary data.</text>
</comment>
<sequence>MNRGPPPGDAPTINPRELILPQASDRQAHDTPGIMPQDTPNAVDGVPNAIPQGHTNASSCKPSHAAPGSMLHSNAGALPALSLEYIDPRLRDNANNESAGMPPNNTATMPQPIPQAPAGQGSGRGTQRFYRQWNARRSPSPPLPGHNPFSAPQPPVNPVSQRNANIRRGRGSNKTSGNNPFVATSQPTRQAAAGTPSHGQVLALPRLPSRNQSGYRPIQPRPQPQFQPGHQARGQQPLQPVPQPQPQGIDRPLLHPPQPAPQGSYFHHYPQPRPQQLAYEQFPQQFPQQPPPPQPQPQPYPQAQPDWDQCGECEALVNEFRNCLTVELYRNDEQVLYDFAEVGEQPSEVFRVECERADYQIVLYAAKLVNNAAFDPSNDPFWDSLLGVARLGVNAGTHYITLAFPYHPQHIMVARFMRVHGLPAGEGEMSEANVVSNEEYWSP</sequence>
<organism evidence="1 2">
    <name type="scientific">Hypoxylon rubiginosum</name>
    <dbReference type="NCBI Taxonomy" id="110542"/>
    <lineage>
        <taxon>Eukaryota</taxon>
        <taxon>Fungi</taxon>
        <taxon>Dikarya</taxon>
        <taxon>Ascomycota</taxon>
        <taxon>Pezizomycotina</taxon>
        <taxon>Sordariomycetes</taxon>
        <taxon>Xylariomycetidae</taxon>
        <taxon>Xylariales</taxon>
        <taxon>Hypoxylaceae</taxon>
        <taxon>Hypoxylon</taxon>
    </lineage>
</organism>
<dbReference type="Proteomes" id="UP001497700">
    <property type="component" value="Unassembled WGS sequence"/>
</dbReference>